<name>A0AAU8JD09_9CYAN</name>
<proteinExistence type="predicted"/>
<evidence type="ECO:0000259" key="1">
    <source>
        <dbReference type="Pfam" id="PF01408"/>
    </source>
</evidence>
<dbReference type="PANTHER" id="PTHR43377">
    <property type="entry name" value="BILIVERDIN REDUCTASE A"/>
    <property type="match status" value="1"/>
</dbReference>
<sequence>MSNKIGIVVVGVGRWGVHLVRQFYQNPLTKVVAIVDQNPERLPAVQQQFNLDLSSVVLAKDWAEVRELPGIQAVAIATPASTHYCLIKDALNQGYHVLAEKPLTLDPQECLELSHLAEQKQRQLMVDHTYLFHPAVQRGKEAIAALGKLRYGYAARTHLGPVRSDVDALWDLAIHDICIFNFWLGETPIQVQATGKIWLERSGNSANSNISQEITTENKLFTQGLADFVTVNLTYPSGFEARIHLCWCNPDKQRRLCVAGSQGTLIFDEMSPNAPLMIQHGFLERNNETWQPVGQKSEVIAVSPGEPLRLVCDRFLDLVINPNQPSKNQPISSGWLGAELVQIITALSKSLNQGGIPIKIPR</sequence>
<dbReference type="InterPro" id="IPR055170">
    <property type="entry name" value="GFO_IDH_MocA-like_dom"/>
</dbReference>
<dbReference type="Gene3D" id="3.40.50.720">
    <property type="entry name" value="NAD(P)-binding Rossmann-like Domain"/>
    <property type="match status" value="1"/>
</dbReference>
<feature type="domain" description="Gfo/Idh/MocA-like oxidoreductase N-terminal" evidence="1">
    <location>
        <begin position="6"/>
        <end position="128"/>
    </location>
</feature>
<dbReference type="SUPFAM" id="SSF55347">
    <property type="entry name" value="Glyceraldehyde-3-phosphate dehydrogenase-like, C-terminal domain"/>
    <property type="match status" value="1"/>
</dbReference>
<protein>
    <submittedName>
        <fullName evidence="3">Gfo/Idh/MocA family oxidoreductase</fullName>
    </submittedName>
</protein>
<dbReference type="AlphaFoldDB" id="A0AAU8JD09"/>
<reference evidence="3" key="1">
    <citation type="submission" date="2024-07" db="EMBL/GenBank/DDBJ databases">
        <authorList>
            <person name="Kim Y.J."/>
            <person name="Jeong J.Y."/>
        </authorList>
    </citation>
    <scope>NUCLEOTIDE SEQUENCE</scope>
    <source>
        <strain evidence="3">GIHE-MW2</strain>
    </source>
</reference>
<organism evidence="3">
    <name type="scientific">Planktothricoides raciborskii GIHE-MW2</name>
    <dbReference type="NCBI Taxonomy" id="2792601"/>
    <lineage>
        <taxon>Bacteria</taxon>
        <taxon>Bacillati</taxon>
        <taxon>Cyanobacteriota</taxon>
        <taxon>Cyanophyceae</taxon>
        <taxon>Oscillatoriophycideae</taxon>
        <taxon>Oscillatoriales</taxon>
        <taxon>Oscillatoriaceae</taxon>
        <taxon>Planktothricoides</taxon>
    </lineage>
</organism>
<dbReference type="GO" id="GO:0000166">
    <property type="term" value="F:nucleotide binding"/>
    <property type="evidence" value="ECO:0007669"/>
    <property type="project" value="InterPro"/>
</dbReference>
<feature type="domain" description="GFO/IDH/MocA-like oxidoreductase" evidence="2">
    <location>
        <begin position="167"/>
        <end position="265"/>
    </location>
</feature>
<dbReference type="PANTHER" id="PTHR43377:SF6">
    <property type="entry name" value="GFO_IDH_MOCA-LIKE OXIDOREDUCTASE N-TERMINAL DOMAIN-CONTAINING PROTEIN"/>
    <property type="match status" value="1"/>
</dbReference>
<dbReference type="InterPro" id="IPR036291">
    <property type="entry name" value="NAD(P)-bd_dom_sf"/>
</dbReference>
<dbReference type="Pfam" id="PF01408">
    <property type="entry name" value="GFO_IDH_MocA"/>
    <property type="match status" value="1"/>
</dbReference>
<dbReference type="Gene3D" id="3.30.360.10">
    <property type="entry name" value="Dihydrodipicolinate Reductase, domain 2"/>
    <property type="match status" value="1"/>
</dbReference>
<dbReference type="EMBL" id="CP159837">
    <property type="protein sequence ID" value="XCM37058.1"/>
    <property type="molecule type" value="Genomic_DNA"/>
</dbReference>
<evidence type="ECO:0000259" key="2">
    <source>
        <dbReference type="Pfam" id="PF22725"/>
    </source>
</evidence>
<accession>A0AAU8JD09</accession>
<dbReference type="InterPro" id="IPR000683">
    <property type="entry name" value="Gfo/Idh/MocA-like_OxRdtase_N"/>
</dbReference>
<dbReference type="SUPFAM" id="SSF51735">
    <property type="entry name" value="NAD(P)-binding Rossmann-fold domains"/>
    <property type="match status" value="1"/>
</dbReference>
<gene>
    <name evidence="3" type="ORF">ABWT76_005865</name>
</gene>
<dbReference type="RefSeq" id="WP_054465588.1">
    <property type="nucleotide sequence ID" value="NZ_CP159837.1"/>
</dbReference>
<dbReference type="Pfam" id="PF22725">
    <property type="entry name" value="GFO_IDH_MocA_C3"/>
    <property type="match status" value="1"/>
</dbReference>
<dbReference type="InterPro" id="IPR051450">
    <property type="entry name" value="Gfo/Idh/MocA_Oxidoreductases"/>
</dbReference>
<evidence type="ECO:0000313" key="3">
    <source>
        <dbReference type="EMBL" id="XCM37058.1"/>
    </source>
</evidence>